<dbReference type="GO" id="GO:0006355">
    <property type="term" value="P:regulation of DNA-templated transcription"/>
    <property type="evidence" value="ECO:0007669"/>
    <property type="project" value="InterPro"/>
</dbReference>
<keyword evidence="2" id="KW-0539">Nucleus</keyword>
<dbReference type="Pfam" id="PF22934">
    <property type="entry name" value="SPRTN_ZBD"/>
    <property type="match status" value="1"/>
</dbReference>
<dbReference type="Gene3D" id="2.30.31.10">
    <property type="entry name" value="Transcriptional Coactivator Pc4, Chain A"/>
    <property type="match status" value="1"/>
</dbReference>
<dbReference type="AlphaFoldDB" id="A0A812DFK7"/>
<dbReference type="EMBL" id="CAHIKZ030003325">
    <property type="protein sequence ID" value="CAE1298778.1"/>
    <property type="molecule type" value="Genomic_DNA"/>
</dbReference>
<dbReference type="GO" id="GO:0003697">
    <property type="term" value="F:single-stranded DNA binding"/>
    <property type="evidence" value="ECO:0007669"/>
    <property type="project" value="InterPro"/>
</dbReference>
<dbReference type="SMART" id="SM00731">
    <property type="entry name" value="SprT"/>
    <property type="match status" value="1"/>
</dbReference>
<sequence length="295" mass="34122">MAPLEGKGGACSIRLSEPLLKLRPRKDLVQTLLHEMIHAHLHVTKCRESDPHGPKFKEHMHRINKIAGTNITVYHNFHDEVNLHKQHWWRCNGHCRNWRPYYGWVKRATNRAPSKNDFWWAQHQQTCGGQYIKVKEPEGYSKKKEAQLQKSLGKNGNLLSMIKKKYNLNNHVSTVICNNNSSKMPKTKDLSDSDSDSGPEDRLPPPKKKKVEKKPEKKPTAKSSGSGDQENMFQLSKMRYATVSEFRGKVMVGIREYYEADGELRPGRKGISLNLEQWKRLKDSIPEIEEAIQQY</sequence>
<keyword evidence="6" id="KW-1185">Reference proteome</keyword>
<name>A0A812DFK7_ACAPH</name>
<dbReference type="SUPFAM" id="SSF54447">
    <property type="entry name" value="ssDNA-binding transcriptional regulator domain"/>
    <property type="match status" value="1"/>
</dbReference>
<dbReference type="GO" id="GO:0004222">
    <property type="term" value="F:metalloendopeptidase activity"/>
    <property type="evidence" value="ECO:0007669"/>
    <property type="project" value="InterPro"/>
</dbReference>
<dbReference type="Pfam" id="PF10263">
    <property type="entry name" value="SprT-like"/>
    <property type="match status" value="1"/>
</dbReference>
<feature type="domain" description="SprT-like" evidence="4">
    <location>
        <begin position="1"/>
        <end position="134"/>
    </location>
</feature>
<evidence type="ECO:0000256" key="3">
    <source>
        <dbReference type="SAM" id="MobiDB-lite"/>
    </source>
</evidence>
<evidence type="ECO:0000313" key="6">
    <source>
        <dbReference type="Proteomes" id="UP000597762"/>
    </source>
</evidence>
<evidence type="ECO:0000256" key="1">
    <source>
        <dbReference type="ARBA" id="ARBA00004123"/>
    </source>
</evidence>
<dbReference type="InterPro" id="IPR006640">
    <property type="entry name" value="SprT-like_domain"/>
</dbReference>
<organism evidence="5 6">
    <name type="scientific">Acanthosepion pharaonis</name>
    <name type="common">Pharaoh cuttlefish</name>
    <name type="synonym">Sepia pharaonis</name>
    <dbReference type="NCBI Taxonomy" id="158019"/>
    <lineage>
        <taxon>Eukaryota</taxon>
        <taxon>Metazoa</taxon>
        <taxon>Spiralia</taxon>
        <taxon>Lophotrochozoa</taxon>
        <taxon>Mollusca</taxon>
        <taxon>Cephalopoda</taxon>
        <taxon>Coleoidea</taxon>
        <taxon>Decapodiformes</taxon>
        <taxon>Sepiida</taxon>
        <taxon>Sepiina</taxon>
        <taxon>Sepiidae</taxon>
        <taxon>Acanthosepion</taxon>
    </lineage>
</organism>
<evidence type="ECO:0000256" key="2">
    <source>
        <dbReference type="ARBA" id="ARBA00023242"/>
    </source>
</evidence>
<dbReference type="GO" id="GO:0031593">
    <property type="term" value="F:polyubiquitin modification-dependent protein binding"/>
    <property type="evidence" value="ECO:0007669"/>
    <property type="project" value="TreeGrafter"/>
</dbReference>
<dbReference type="Pfam" id="PF02229">
    <property type="entry name" value="PC4"/>
    <property type="match status" value="1"/>
</dbReference>
<reference evidence="5" key="1">
    <citation type="submission" date="2021-01" db="EMBL/GenBank/DDBJ databases">
        <authorList>
            <person name="Li R."/>
            <person name="Bekaert M."/>
        </authorList>
    </citation>
    <scope>NUCLEOTIDE SEQUENCE</scope>
    <source>
        <strain evidence="5">Farmed</strain>
    </source>
</reference>
<gene>
    <name evidence="5" type="ORF">SPHA_52785</name>
</gene>
<accession>A0A812DFK7</accession>
<dbReference type="PANTHER" id="PTHR21220:SF0">
    <property type="entry name" value="DNA-DEPENDENT METALLOPROTEASE SPRTN"/>
    <property type="match status" value="1"/>
</dbReference>
<comment type="subcellular location">
    <subcellularLocation>
        <location evidence="1">Nucleus</location>
    </subcellularLocation>
</comment>
<protein>
    <submittedName>
        <fullName evidence="5">SPRTN</fullName>
    </submittedName>
</protein>
<comment type="caution">
    <text evidence="5">The sequence shown here is derived from an EMBL/GenBank/DDBJ whole genome shotgun (WGS) entry which is preliminary data.</text>
</comment>
<dbReference type="GO" id="GO:0006974">
    <property type="term" value="P:DNA damage response"/>
    <property type="evidence" value="ECO:0007669"/>
    <property type="project" value="InterPro"/>
</dbReference>
<dbReference type="InterPro" id="IPR044245">
    <property type="entry name" value="Spartan"/>
</dbReference>
<evidence type="ECO:0000313" key="5">
    <source>
        <dbReference type="EMBL" id="CAE1298778.1"/>
    </source>
</evidence>
<dbReference type="GO" id="GO:0005634">
    <property type="term" value="C:nucleus"/>
    <property type="evidence" value="ECO:0007669"/>
    <property type="project" value="UniProtKB-SubCell"/>
</dbReference>
<evidence type="ECO:0000259" key="4">
    <source>
        <dbReference type="SMART" id="SM00731"/>
    </source>
</evidence>
<dbReference type="InterPro" id="IPR003173">
    <property type="entry name" value="PC4_C"/>
</dbReference>
<proteinExistence type="predicted"/>
<dbReference type="Proteomes" id="UP000597762">
    <property type="component" value="Unassembled WGS sequence"/>
</dbReference>
<dbReference type="PANTHER" id="PTHR21220">
    <property type="entry name" value="DNA-DEPENDENT METALLOPROTEASE SPRTN"/>
    <property type="match status" value="1"/>
</dbReference>
<feature type="compositionally biased region" description="Polar residues" evidence="3">
    <location>
        <begin position="221"/>
        <end position="231"/>
    </location>
</feature>
<dbReference type="OrthoDB" id="5236983at2759"/>
<dbReference type="InterPro" id="IPR009044">
    <property type="entry name" value="ssDNA-bd_transcriptional_reg"/>
</dbReference>
<dbReference type="InterPro" id="IPR055220">
    <property type="entry name" value="SPRTN_ZBD"/>
</dbReference>
<feature type="region of interest" description="Disordered" evidence="3">
    <location>
        <begin position="177"/>
        <end position="231"/>
    </location>
</feature>